<evidence type="ECO:0000313" key="4">
    <source>
        <dbReference type="Proteomes" id="UP001304300"/>
    </source>
</evidence>
<evidence type="ECO:0000313" key="3">
    <source>
        <dbReference type="EMBL" id="WOO42000.1"/>
    </source>
</evidence>
<dbReference type="Proteomes" id="UP001304300">
    <property type="component" value="Chromosome"/>
</dbReference>
<feature type="signal peptide" evidence="2">
    <location>
        <begin position="1"/>
        <end position="23"/>
    </location>
</feature>
<protein>
    <submittedName>
        <fullName evidence="3">Uncharacterized protein</fullName>
    </submittedName>
</protein>
<dbReference type="PROSITE" id="PS51257">
    <property type="entry name" value="PROKAR_LIPOPROTEIN"/>
    <property type="match status" value="1"/>
</dbReference>
<proteinExistence type="predicted"/>
<dbReference type="EMBL" id="CP136920">
    <property type="protein sequence ID" value="WOO42000.1"/>
    <property type="molecule type" value="Genomic_DNA"/>
</dbReference>
<reference evidence="3 4" key="1">
    <citation type="submission" date="2023-10" db="EMBL/GenBank/DDBJ databases">
        <title>Rubellicoccus peritrichatus gen. nov., sp. nov., isolated from an algae of coral reef tank.</title>
        <authorList>
            <person name="Luo J."/>
        </authorList>
    </citation>
    <scope>NUCLEOTIDE SEQUENCE [LARGE SCALE GENOMIC DNA]</scope>
    <source>
        <strain evidence="3 4">CR14</strain>
    </source>
</reference>
<sequence length="194" mass="20833">MMKLRFALITAAMTALFLTGCFTSEETATVPQPTLSTEVATETSTEELPEKIERMSTITVLPAKEAQTPAQGESVIQVRAAETEPTVETIEEVSVIAVAPPKPEPVEKPTLAKVTVAPPKQEKAPKAMAAASNSVAKPSKPAIPTKPKEESVSISIGSKVNMSSYYEKQLARDDLSPELKAYYSRKLAEAKADE</sequence>
<accession>A0AAQ3QWM2</accession>
<dbReference type="KEGG" id="puo:RZN69_02790"/>
<name>A0AAQ3QWM2_9BACT</name>
<evidence type="ECO:0000256" key="1">
    <source>
        <dbReference type="SAM" id="MobiDB-lite"/>
    </source>
</evidence>
<gene>
    <name evidence="3" type="ORF">RZN69_02790</name>
</gene>
<dbReference type="RefSeq" id="WP_317834484.1">
    <property type="nucleotide sequence ID" value="NZ_CP136920.1"/>
</dbReference>
<feature type="region of interest" description="Disordered" evidence="1">
    <location>
        <begin position="118"/>
        <end position="154"/>
    </location>
</feature>
<dbReference type="AlphaFoldDB" id="A0AAQ3QWM2"/>
<organism evidence="3 4">
    <name type="scientific">Rubellicoccus peritrichatus</name>
    <dbReference type="NCBI Taxonomy" id="3080537"/>
    <lineage>
        <taxon>Bacteria</taxon>
        <taxon>Pseudomonadati</taxon>
        <taxon>Verrucomicrobiota</taxon>
        <taxon>Opitutia</taxon>
        <taxon>Puniceicoccales</taxon>
        <taxon>Cerasicoccaceae</taxon>
        <taxon>Rubellicoccus</taxon>
    </lineage>
</organism>
<keyword evidence="2" id="KW-0732">Signal</keyword>
<evidence type="ECO:0000256" key="2">
    <source>
        <dbReference type="SAM" id="SignalP"/>
    </source>
</evidence>
<feature type="chain" id="PRO_5042966225" evidence="2">
    <location>
        <begin position="24"/>
        <end position="194"/>
    </location>
</feature>
<keyword evidence="4" id="KW-1185">Reference proteome</keyword>